<dbReference type="STRING" id="65357.A0A024G242"/>
<comment type="function">
    <text evidence="4">Component of the proteasome, a multicatalytic proteinase complex which is characterized by its ability to cleave peptides with Arg, Phe, Tyr, Leu, and Glu adjacent to the leaving group at neutral or slightly basic pH. The proteasome has an ATP-dependent proteolytic activity.</text>
</comment>
<dbReference type="CDD" id="cd03758">
    <property type="entry name" value="proteasome_beta_type_2"/>
    <property type="match status" value="1"/>
</dbReference>
<organism evidence="5 6">
    <name type="scientific">Albugo candida</name>
    <dbReference type="NCBI Taxonomy" id="65357"/>
    <lineage>
        <taxon>Eukaryota</taxon>
        <taxon>Sar</taxon>
        <taxon>Stramenopiles</taxon>
        <taxon>Oomycota</taxon>
        <taxon>Peronosporomycetes</taxon>
        <taxon>Albuginales</taxon>
        <taxon>Albuginaceae</taxon>
        <taxon>Albugo</taxon>
    </lineage>
</organism>
<comment type="subcellular location">
    <subcellularLocation>
        <location evidence="4">Cytoplasm</location>
    </subcellularLocation>
    <subcellularLocation>
        <location evidence="4">Nucleus</location>
    </subcellularLocation>
</comment>
<name>A0A024G242_9STRA</name>
<evidence type="ECO:0000256" key="2">
    <source>
        <dbReference type="ARBA" id="ARBA00022942"/>
    </source>
</evidence>
<evidence type="ECO:0000256" key="1">
    <source>
        <dbReference type="ARBA" id="ARBA00022490"/>
    </source>
</evidence>
<dbReference type="GO" id="GO:0005737">
    <property type="term" value="C:cytoplasm"/>
    <property type="evidence" value="ECO:0007669"/>
    <property type="project" value="UniProtKB-SubCell"/>
</dbReference>
<comment type="subunit">
    <text evidence="4">Component of the proteasome complex.</text>
</comment>
<dbReference type="GO" id="GO:0010498">
    <property type="term" value="P:proteasomal protein catabolic process"/>
    <property type="evidence" value="ECO:0007669"/>
    <property type="project" value="InterPro"/>
</dbReference>
<dbReference type="InterPro" id="IPR050115">
    <property type="entry name" value="Proteasome_alpha"/>
</dbReference>
<dbReference type="EMBL" id="CAIX01000010">
    <property type="protein sequence ID" value="CCI40636.1"/>
    <property type="molecule type" value="Genomic_DNA"/>
</dbReference>
<accession>A0A024G242</accession>
<protein>
    <recommendedName>
        <fullName evidence="4">Proteasome subunit beta</fullName>
    </recommendedName>
</protein>
<dbReference type="InterPro" id="IPR016050">
    <property type="entry name" value="Proteasome_bsu_CS"/>
</dbReference>
<evidence type="ECO:0000256" key="3">
    <source>
        <dbReference type="ARBA" id="ARBA00023242"/>
    </source>
</evidence>
<sequence>MESIFGIVGKDFVLVAADAKAARSILVYKDDEDKMMQLDSHKLLLGAGPQSDRVEFSEYIQKNLKLYELRNGVRLDGSAAANFVRGELARYLRQGPYQVNLLVAAVDQVSEAEAQLTPEKMAGTPVPSLHWIDYLGSMVKMNYGVHGYGAHFCLSILDKEWQEAKRILKLCRNELDTRFLVRSGKWIFKVRRIGLLFEACNPFAILTGYRRQRHPRDRTREIRLPQNHSSTFFQSVDLFRNAQICLLERVACSSPHILRDCRKPNCAFDLSCHIDSCVLE</sequence>
<keyword evidence="2 4" id="KW-0647">Proteasome</keyword>
<dbReference type="SUPFAM" id="SSF56235">
    <property type="entry name" value="N-terminal nucleophile aminohydrolases (Ntn hydrolases)"/>
    <property type="match status" value="1"/>
</dbReference>
<evidence type="ECO:0000313" key="6">
    <source>
        <dbReference type="Proteomes" id="UP000053237"/>
    </source>
</evidence>
<dbReference type="InterPro" id="IPR001353">
    <property type="entry name" value="Proteasome_sua/b"/>
</dbReference>
<proteinExistence type="inferred from homology"/>
<dbReference type="InParanoid" id="A0A024G242"/>
<reference evidence="5 6" key="1">
    <citation type="submission" date="2012-05" db="EMBL/GenBank/DDBJ databases">
        <title>Recombination and specialization in a pathogen metapopulation.</title>
        <authorList>
            <person name="Gardiner A."/>
            <person name="Kemen E."/>
            <person name="Schultz-Larsen T."/>
            <person name="MacLean D."/>
            <person name="Van Oosterhout C."/>
            <person name="Jones J.D.G."/>
        </authorList>
    </citation>
    <scope>NUCLEOTIDE SEQUENCE [LARGE SCALE GENOMIC DNA]</scope>
    <source>
        <strain evidence="5 6">Ac Nc2</strain>
    </source>
</reference>
<dbReference type="FunCoup" id="A0A024G242">
    <property type="interactions" value="367"/>
</dbReference>
<dbReference type="Proteomes" id="UP000053237">
    <property type="component" value="Unassembled WGS sequence"/>
</dbReference>
<gene>
    <name evidence="5" type="ORF">BN9_014200</name>
</gene>
<dbReference type="OrthoDB" id="268428at2759"/>
<dbReference type="InterPro" id="IPR029055">
    <property type="entry name" value="Ntn_hydrolases_N"/>
</dbReference>
<evidence type="ECO:0000256" key="4">
    <source>
        <dbReference type="RuleBase" id="RU004203"/>
    </source>
</evidence>
<dbReference type="GO" id="GO:0005839">
    <property type="term" value="C:proteasome core complex"/>
    <property type="evidence" value="ECO:0007669"/>
    <property type="project" value="InterPro"/>
</dbReference>
<comment type="similarity">
    <text evidence="4">Belongs to the peptidase T1B family.</text>
</comment>
<dbReference type="AlphaFoldDB" id="A0A024G242"/>
<dbReference type="GO" id="GO:0005634">
    <property type="term" value="C:nucleus"/>
    <property type="evidence" value="ECO:0007669"/>
    <property type="project" value="UniProtKB-SubCell"/>
</dbReference>
<keyword evidence="6" id="KW-1185">Reference proteome</keyword>
<dbReference type="Gene3D" id="3.60.20.10">
    <property type="entry name" value="Glutamine Phosphoribosylpyrophosphate, subunit 1, domain 1"/>
    <property type="match status" value="1"/>
</dbReference>
<keyword evidence="1 4" id="KW-0963">Cytoplasm</keyword>
<keyword evidence="3 4" id="KW-0539">Nucleus</keyword>
<comment type="caution">
    <text evidence="5">The sequence shown here is derived from an EMBL/GenBank/DDBJ whole genome shotgun (WGS) entry which is preliminary data.</text>
</comment>
<dbReference type="Pfam" id="PF00227">
    <property type="entry name" value="Proteasome"/>
    <property type="match status" value="1"/>
</dbReference>
<evidence type="ECO:0000313" key="5">
    <source>
        <dbReference type="EMBL" id="CCI40636.1"/>
    </source>
</evidence>
<dbReference type="PROSITE" id="PS00854">
    <property type="entry name" value="PROTEASOME_BETA_1"/>
    <property type="match status" value="1"/>
</dbReference>
<dbReference type="PANTHER" id="PTHR11599">
    <property type="entry name" value="PROTEASOME SUBUNIT ALPHA/BETA"/>
    <property type="match status" value="1"/>
</dbReference>
<dbReference type="InterPro" id="IPR035206">
    <property type="entry name" value="Proteasome_beta2"/>
</dbReference>